<dbReference type="Pfam" id="PF00512">
    <property type="entry name" value="HisKA"/>
    <property type="match status" value="1"/>
</dbReference>
<evidence type="ECO:0000256" key="18">
    <source>
        <dbReference type="SAM" id="Phobius"/>
    </source>
</evidence>
<evidence type="ECO:0000256" key="15">
    <source>
        <dbReference type="ARBA" id="ARBA00070152"/>
    </source>
</evidence>
<dbReference type="SUPFAM" id="SSF52172">
    <property type="entry name" value="CheY-like"/>
    <property type="match status" value="2"/>
</dbReference>
<dbReference type="SMART" id="SM00073">
    <property type="entry name" value="HPT"/>
    <property type="match status" value="1"/>
</dbReference>
<dbReference type="EMBL" id="CP011371">
    <property type="protein sequence ID" value="AKJ27104.1"/>
    <property type="molecule type" value="Genomic_DNA"/>
</dbReference>
<dbReference type="Gene3D" id="1.20.120.160">
    <property type="entry name" value="HPT domain"/>
    <property type="match status" value="1"/>
</dbReference>
<feature type="domain" description="Response regulatory" evidence="20">
    <location>
        <begin position="755"/>
        <end position="872"/>
    </location>
</feature>
<dbReference type="InterPro" id="IPR003660">
    <property type="entry name" value="HAMP_dom"/>
</dbReference>
<dbReference type="InterPro" id="IPR036641">
    <property type="entry name" value="HPT_dom_sf"/>
</dbReference>
<dbReference type="InterPro" id="IPR036097">
    <property type="entry name" value="HisK_dim/P_sf"/>
</dbReference>
<protein>
    <recommendedName>
        <fullName evidence="14">Sensory/regulatory protein RpfC</fullName>
        <ecNumber evidence="3">2.7.13.3</ecNumber>
    </recommendedName>
    <alternativeName>
        <fullName evidence="15">Virulence sensor protein BvgS</fullName>
    </alternativeName>
</protein>
<feature type="modified residue" description="4-aspartylphosphate" evidence="17">
    <location>
        <position position="805"/>
    </location>
</feature>
<evidence type="ECO:0000256" key="3">
    <source>
        <dbReference type="ARBA" id="ARBA00012438"/>
    </source>
</evidence>
<evidence type="ECO:0000256" key="7">
    <source>
        <dbReference type="ARBA" id="ARBA00022741"/>
    </source>
</evidence>
<dbReference type="Pfam" id="PF00072">
    <property type="entry name" value="Response_reg"/>
    <property type="match status" value="1"/>
</dbReference>
<dbReference type="InterPro" id="IPR005467">
    <property type="entry name" value="His_kinase_dom"/>
</dbReference>
<dbReference type="InterPro" id="IPR003594">
    <property type="entry name" value="HATPase_dom"/>
</dbReference>
<dbReference type="Proteomes" id="UP000035352">
    <property type="component" value="Chromosome"/>
</dbReference>
<dbReference type="InterPro" id="IPR001789">
    <property type="entry name" value="Sig_transdc_resp-reg_receiver"/>
</dbReference>
<keyword evidence="10" id="KW-0902">Two-component regulatory system</keyword>
<dbReference type="CDD" id="cd06225">
    <property type="entry name" value="HAMP"/>
    <property type="match status" value="1"/>
</dbReference>
<keyword evidence="4 17" id="KW-0597">Phosphoprotein</keyword>
<evidence type="ECO:0000313" key="24">
    <source>
        <dbReference type="Proteomes" id="UP000035352"/>
    </source>
</evidence>
<dbReference type="InterPro" id="IPR003661">
    <property type="entry name" value="HisK_dim/P_dom"/>
</dbReference>
<dbReference type="PROSITE" id="PS50110">
    <property type="entry name" value="RESPONSE_REGULATORY"/>
    <property type="match status" value="2"/>
</dbReference>
<comment type="caution">
    <text evidence="17">Lacks conserved residue(s) required for the propagation of feature annotation.</text>
</comment>
<dbReference type="InterPro" id="IPR036890">
    <property type="entry name" value="HATPase_C_sf"/>
</dbReference>
<reference evidence="23 24" key="1">
    <citation type="submission" date="2015-05" db="EMBL/GenBank/DDBJ databases">
        <authorList>
            <person name="Tang B."/>
            <person name="Yu Y."/>
        </authorList>
    </citation>
    <scope>NUCLEOTIDE SEQUENCE [LARGE SCALE GENOMIC DNA]</scope>
    <source>
        <strain evidence="23 24">DSM 7029</strain>
    </source>
</reference>
<evidence type="ECO:0000256" key="13">
    <source>
        <dbReference type="ARBA" id="ARBA00064003"/>
    </source>
</evidence>
<dbReference type="STRING" id="413882.AAW51_0413"/>
<dbReference type="SMART" id="SM00448">
    <property type="entry name" value="REC"/>
    <property type="match status" value="2"/>
</dbReference>
<feature type="modified residue" description="Phosphohistidine" evidence="16">
    <location>
        <position position="942"/>
    </location>
</feature>
<evidence type="ECO:0000256" key="8">
    <source>
        <dbReference type="ARBA" id="ARBA00022777"/>
    </source>
</evidence>
<dbReference type="Gene3D" id="3.30.565.10">
    <property type="entry name" value="Histidine kinase-like ATPase, C-terminal domain"/>
    <property type="match status" value="1"/>
</dbReference>
<dbReference type="SMART" id="SM00304">
    <property type="entry name" value="HAMP"/>
    <property type="match status" value="1"/>
</dbReference>
<feature type="domain" description="Histidine kinase" evidence="19">
    <location>
        <begin position="374"/>
        <end position="595"/>
    </location>
</feature>
<dbReference type="CDD" id="cd00082">
    <property type="entry name" value="HisKA"/>
    <property type="match status" value="1"/>
</dbReference>
<keyword evidence="9" id="KW-0067">ATP-binding</keyword>
<evidence type="ECO:0000256" key="11">
    <source>
        <dbReference type="ARBA" id="ARBA00023026"/>
    </source>
</evidence>
<gene>
    <name evidence="23" type="ORF">AAW51_0413</name>
</gene>
<dbReference type="OrthoDB" id="5290456at2"/>
<evidence type="ECO:0000256" key="4">
    <source>
        <dbReference type="ARBA" id="ARBA00022553"/>
    </source>
</evidence>
<dbReference type="PROSITE" id="PS50885">
    <property type="entry name" value="HAMP"/>
    <property type="match status" value="1"/>
</dbReference>
<dbReference type="Gene3D" id="6.10.340.10">
    <property type="match status" value="1"/>
</dbReference>
<comment type="catalytic activity">
    <reaction evidence="1">
        <text>ATP + protein L-histidine = ADP + protein N-phospho-L-histidine.</text>
        <dbReference type="EC" id="2.7.13.3"/>
    </reaction>
</comment>
<dbReference type="SUPFAM" id="SSF55874">
    <property type="entry name" value="ATPase domain of HSP90 chaperone/DNA topoisomerase II/histidine kinase"/>
    <property type="match status" value="1"/>
</dbReference>
<sequence length="1002" mass="108492">MQGHNYFLGRLLVVAAAVALPLLVLQGLTLRSQALRDEADARAGVLKRSEEAARKVDESLTRAKLLLQFLAARDELKRVDGPRCTSLLSGITRIDPVIANVGAMDLAGNSLCLSRTSPNAHVDYTEVDWYKATVAAEDTVLSPPFQGRISARPLINMVAPLRNDDGLKVGILAVAIDLQVLARQALSTQGMPDGSAVALFSADRIVIARDPDLARFTGKPITPRWAEQAERAGHGTFFGRGAEGVERLYGIAKVPQFGFRVSAGVPSAAVFRASRDSLLRSVAATLTVALLAGLIAAGGARRLSEPLRQLTRRVREIGAGQTELRADESQPGEFHELAVEFNRMLDASRAGEAARRAQAAAEAANEAKGQFLAHMSHEIRTPLNAIVGLTRLALLTELDSRQRGYLSNVMGAAETLLSLIDQILDFSKIEANKLELDRSEFQVDEVIERLRMLLGERAQHKGLDLLLGVRHDVPRQLAGDGNRLLQVLTNLCANAIKFTERGEVVVRVECVERADVDVVLRFSVQDTGIGLTEEQQERLFQPFVQADASMTRLYGGTGLGLAISKQLVELMGGTIGVQSRPGQGSDFHFTARFGLPEASTAVAPLSIPELGQLPVMVIHDGGNARAVVGEHVRRLGCRVRCAASLDDAWPDLSAAEPPFGLVLVGSRPGDPRAMEVVQRIRRQLGSERQPRVVLMTTEDDPVRHSPAAAGQVDGWVTPPVTASSLLDTLTALLTPVPAAAPMPENYVVDALRGRRLLLVEDNELNRIVAGELLTTVAGMQVELAHSGRRALEMLEQQRFDVVLMDVQMPDIDGYEAARTIRQRPALADLPVIAMTAHATRRDRAQCLAAGMNDFITKPFDPQDLFTVLGQWLPRQPRGEVLDKGLKESSGVSFTLGLRRCVGKRDLYRRIADRFTTTTPGPIEQIGKEIEAGQLQQAASLAHSLISTAGTLGASRLSEIARQLERNLEGGHPADFAVLLAEARLEYAEVTAALKAYLAAKQA</sequence>
<keyword evidence="5" id="KW-0808">Transferase</keyword>
<dbReference type="CDD" id="cd12915">
    <property type="entry name" value="PDC2_DGC_like"/>
    <property type="match status" value="1"/>
</dbReference>
<evidence type="ECO:0000256" key="10">
    <source>
        <dbReference type="ARBA" id="ARBA00023012"/>
    </source>
</evidence>
<dbReference type="InterPro" id="IPR004358">
    <property type="entry name" value="Sig_transdc_His_kin-like_C"/>
</dbReference>
<keyword evidence="18" id="KW-0812">Transmembrane</keyword>
<keyword evidence="24" id="KW-1185">Reference proteome</keyword>
<dbReference type="Pfam" id="PF01627">
    <property type="entry name" value="Hpt"/>
    <property type="match status" value="1"/>
</dbReference>
<keyword evidence="6" id="KW-0732">Signal</keyword>
<proteinExistence type="predicted"/>
<dbReference type="CDD" id="cd17546">
    <property type="entry name" value="REC_hyHK_CKI1_RcsC-like"/>
    <property type="match status" value="1"/>
</dbReference>
<feature type="domain" description="HPt" evidence="22">
    <location>
        <begin position="903"/>
        <end position="996"/>
    </location>
</feature>
<evidence type="ECO:0000256" key="1">
    <source>
        <dbReference type="ARBA" id="ARBA00000085"/>
    </source>
</evidence>
<dbReference type="PANTHER" id="PTHR45339:SF5">
    <property type="entry name" value="HISTIDINE KINASE"/>
    <property type="match status" value="1"/>
</dbReference>
<dbReference type="KEGG" id="pbh:AAW51_0413"/>
<dbReference type="PRINTS" id="PR00344">
    <property type="entry name" value="BCTRLSENSOR"/>
</dbReference>
<keyword evidence="18" id="KW-1133">Transmembrane helix</keyword>
<evidence type="ECO:0000256" key="9">
    <source>
        <dbReference type="ARBA" id="ARBA00022840"/>
    </source>
</evidence>
<dbReference type="SMART" id="SM00388">
    <property type="entry name" value="HisKA"/>
    <property type="match status" value="1"/>
</dbReference>
<dbReference type="Gene3D" id="1.10.287.130">
    <property type="match status" value="1"/>
</dbReference>
<evidence type="ECO:0000256" key="17">
    <source>
        <dbReference type="PROSITE-ProRule" id="PRU00169"/>
    </source>
</evidence>
<evidence type="ECO:0000259" key="20">
    <source>
        <dbReference type="PROSITE" id="PS50110"/>
    </source>
</evidence>
<dbReference type="GO" id="GO:0000155">
    <property type="term" value="F:phosphorelay sensor kinase activity"/>
    <property type="evidence" value="ECO:0007669"/>
    <property type="project" value="InterPro"/>
</dbReference>
<dbReference type="FunFam" id="3.30.565.10:FF:000010">
    <property type="entry name" value="Sensor histidine kinase RcsC"/>
    <property type="match status" value="1"/>
</dbReference>
<dbReference type="GO" id="GO:0005524">
    <property type="term" value="F:ATP binding"/>
    <property type="evidence" value="ECO:0007669"/>
    <property type="project" value="UniProtKB-KW"/>
</dbReference>
<dbReference type="FunFam" id="1.10.287.130:FF:000002">
    <property type="entry name" value="Two-component osmosensing histidine kinase"/>
    <property type="match status" value="1"/>
</dbReference>
<comment type="subunit">
    <text evidence="13">At low DSF concentrations, interacts with RpfF.</text>
</comment>
<dbReference type="PROSITE" id="PS50109">
    <property type="entry name" value="HIS_KIN"/>
    <property type="match status" value="1"/>
</dbReference>
<dbReference type="Pfam" id="PF00672">
    <property type="entry name" value="HAMP"/>
    <property type="match status" value="1"/>
</dbReference>
<evidence type="ECO:0000256" key="12">
    <source>
        <dbReference type="ARBA" id="ARBA00058004"/>
    </source>
</evidence>
<evidence type="ECO:0000259" key="22">
    <source>
        <dbReference type="PROSITE" id="PS50894"/>
    </source>
</evidence>
<organism evidence="23 24">
    <name type="scientific">Caldimonas brevitalea</name>
    <dbReference type="NCBI Taxonomy" id="413882"/>
    <lineage>
        <taxon>Bacteria</taxon>
        <taxon>Pseudomonadati</taxon>
        <taxon>Pseudomonadota</taxon>
        <taxon>Betaproteobacteria</taxon>
        <taxon>Burkholderiales</taxon>
        <taxon>Sphaerotilaceae</taxon>
        <taxon>Caldimonas</taxon>
    </lineage>
</organism>
<name>A0A0G3BCK7_9BURK</name>
<comment type="function">
    <text evidence="12">Member of the two-component regulatory system BvgS/BvgA. Phosphorylates BvgA via a four-step phosphorelay in response to environmental signals.</text>
</comment>
<keyword evidence="18" id="KW-0472">Membrane</keyword>
<dbReference type="SUPFAM" id="SSF158472">
    <property type="entry name" value="HAMP domain-like"/>
    <property type="match status" value="1"/>
</dbReference>
<evidence type="ECO:0000259" key="21">
    <source>
        <dbReference type="PROSITE" id="PS50885"/>
    </source>
</evidence>
<keyword evidence="8 23" id="KW-0418">Kinase</keyword>
<dbReference type="InterPro" id="IPR011006">
    <property type="entry name" value="CheY-like_superfamily"/>
</dbReference>
<dbReference type="RefSeq" id="WP_053013259.1">
    <property type="nucleotide sequence ID" value="NZ_CP011371.1"/>
</dbReference>
<evidence type="ECO:0000259" key="19">
    <source>
        <dbReference type="PROSITE" id="PS50109"/>
    </source>
</evidence>
<dbReference type="GO" id="GO:0005886">
    <property type="term" value="C:plasma membrane"/>
    <property type="evidence" value="ECO:0007669"/>
    <property type="project" value="UniProtKB-SubCell"/>
</dbReference>
<evidence type="ECO:0000313" key="23">
    <source>
        <dbReference type="EMBL" id="AKJ27104.1"/>
    </source>
</evidence>
<dbReference type="PANTHER" id="PTHR45339">
    <property type="entry name" value="HYBRID SIGNAL TRANSDUCTION HISTIDINE KINASE J"/>
    <property type="match status" value="1"/>
</dbReference>
<feature type="domain" description="HAMP" evidence="21">
    <location>
        <begin position="301"/>
        <end position="353"/>
    </location>
</feature>
<evidence type="ECO:0000256" key="6">
    <source>
        <dbReference type="ARBA" id="ARBA00022729"/>
    </source>
</evidence>
<keyword evidence="11" id="KW-0843">Virulence</keyword>
<dbReference type="CDD" id="cd18773">
    <property type="entry name" value="PDC1_HK_sensor"/>
    <property type="match status" value="1"/>
</dbReference>
<dbReference type="CDD" id="cd16922">
    <property type="entry name" value="HATPase_EvgS-ArcB-TorS-like"/>
    <property type="match status" value="1"/>
</dbReference>
<dbReference type="Gene3D" id="3.30.450.20">
    <property type="entry name" value="PAS domain"/>
    <property type="match status" value="2"/>
</dbReference>
<dbReference type="PROSITE" id="PS50894">
    <property type="entry name" value="HPT"/>
    <property type="match status" value="1"/>
</dbReference>
<keyword evidence="7" id="KW-0547">Nucleotide-binding</keyword>
<evidence type="ECO:0000256" key="2">
    <source>
        <dbReference type="ARBA" id="ARBA00004370"/>
    </source>
</evidence>
<feature type="transmembrane region" description="Helical" evidence="18">
    <location>
        <begin position="6"/>
        <end position="25"/>
    </location>
</feature>
<feature type="domain" description="Response regulatory" evidence="20">
    <location>
        <begin position="614"/>
        <end position="733"/>
    </location>
</feature>
<comment type="subcellular location">
    <subcellularLocation>
        <location evidence="2">Membrane</location>
    </subcellularLocation>
</comment>
<dbReference type="InterPro" id="IPR008207">
    <property type="entry name" value="Sig_transdc_His_kin_Hpt_dom"/>
</dbReference>
<dbReference type="SMART" id="SM00387">
    <property type="entry name" value="HATPase_c"/>
    <property type="match status" value="1"/>
</dbReference>
<dbReference type="Pfam" id="PF02518">
    <property type="entry name" value="HATPase_c"/>
    <property type="match status" value="1"/>
</dbReference>
<accession>A0A0G3BCK7</accession>
<evidence type="ECO:0000256" key="16">
    <source>
        <dbReference type="PROSITE-ProRule" id="PRU00110"/>
    </source>
</evidence>
<dbReference type="AlphaFoldDB" id="A0A0G3BCK7"/>
<dbReference type="EC" id="2.7.13.3" evidence="3"/>
<dbReference type="SUPFAM" id="SSF47384">
    <property type="entry name" value="Homodimeric domain of signal transducing histidine kinase"/>
    <property type="match status" value="1"/>
</dbReference>
<evidence type="ECO:0000256" key="5">
    <source>
        <dbReference type="ARBA" id="ARBA00022679"/>
    </source>
</evidence>
<dbReference type="Gene3D" id="3.40.50.2300">
    <property type="match status" value="2"/>
</dbReference>
<dbReference type="SUPFAM" id="SSF47226">
    <property type="entry name" value="Histidine-containing phosphotransfer domain, HPT domain"/>
    <property type="match status" value="1"/>
</dbReference>
<evidence type="ECO:0000256" key="14">
    <source>
        <dbReference type="ARBA" id="ARBA00068150"/>
    </source>
</evidence>